<dbReference type="Proteomes" id="UP000275137">
    <property type="component" value="Unassembled WGS sequence"/>
</dbReference>
<gene>
    <name evidence="2" type="ORF">ED236_03930</name>
</gene>
<reference evidence="2 3" key="1">
    <citation type="submission" date="2018-10" db="EMBL/GenBank/DDBJ databases">
        <authorList>
            <person name="Chen W.-M."/>
        </authorList>
    </citation>
    <scope>NUCLEOTIDE SEQUENCE [LARGE SCALE GENOMIC DNA]</scope>
    <source>
        <strain evidence="2 3">H-5</strain>
    </source>
</reference>
<dbReference type="InterPro" id="IPR007313">
    <property type="entry name" value="FxsA"/>
</dbReference>
<protein>
    <submittedName>
        <fullName evidence="2">FxsA family protein</fullName>
    </submittedName>
</protein>
<dbReference type="PANTHER" id="PTHR35335">
    <property type="entry name" value="UPF0716 PROTEIN FXSA"/>
    <property type="match status" value="1"/>
</dbReference>
<evidence type="ECO:0000313" key="2">
    <source>
        <dbReference type="EMBL" id="ROH86864.1"/>
    </source>
</evidence>
<evidence type="ECO:0000256" key="1">
    <source>
        <dbReference type="SAM" id="Phobius"/>
    </source>
</evidence>
<keyword evidence="3" id="KW-1185">Reference proteome</keyword>
<dbReference type="GO" id="GO:0016020">
    <property type="term" value="C:membrane"/>
    <property type="evidence" value="ECO:0007669"/>
    <property type="project" value="InterPro"/>
</dbReference>
<dbReference type="NCBIfam" id="NF008528">
    <property type="entry name" value="PRK11463.1-2"/>
    <property type="match status" value="1"/>
</dbReference>
<accession>A0A3N0V2T5</accession>
<dbReference type="Pfam" id="PF04186">
    <property type="entry name" value="FxsA"/>
    <property type="match status" value="1"/>
</dbReference>
<keyword evidence="1" id="KW-0812">Transmembrane</keyword>
<name>A0A3N0V2T5_9PROT</name>
<dbReference type="PANTHER" id="PTHR35335:SF1">
    <property type="entry name" value="UPF0716 PROTEIN FXSA"/>
    <property type="match status" value="1"/>
</dbReference>
<feature type="transmembrane region" description="Helical" evidence="1">
    <location>
        <begin position="79"/>
        <end position="102"/>
    </location>
</feature>
<dbReference type="AlphaFoldDB" id="A0A3N0V2T5"/>
<proteinExistence type="predicted"/>
<dbReference type="RefSeq" id="WP_123236672.1">
    <property type="nucleotide sequence ID" value="NZ_RJVP01000002.1"/>
</dbReference>
<organism evidence="2 3">
    <name type="scientific">Pseudomethylobacillus aquaticus</name>
    <dbReference type="NCBI Taxonomy" id="2676064"/>
    <lineage>
        <taxon>Bacteria</taxon>
        <taxon>Pseudomonadati</taxon>
        <taxon>Pseudomonadota</taxon>
        <taxon>Betaproteobacteria</taxon>
        <taxon>Nitrosomonadales</taxon>
        <taxon>Methylophilaceae</taxon>
        <taxon>Pseudomethylobacillus</taxon>
    </lineage>
</organism>
<comment type="caution">
    <text evidence="2">The sequence shown here is derived from an EMBL/GenBank/DDBJ whole genome shotgun (WGS) entry which is preliminary data.</text>
</comment>
<keyword evidence="1" id="KW-0472">Membrane</keyword>
<dbReference type="EMBL" id="RJVP01000002">
    <property type="protein sequence ID" value="ROH86864.1"/>
    <property type="molecule type" value="Genomic_DNA"/>
</dbReference>
<evidence type="ECO:0000313" key="3">
    <source>
        <dbReference type="Proteomes" id="UP000275137"/>
    </source>
</evidence>
<sequence>MRLVSLLAILLVFPVLEIWLLITLADEYGWTFLIYLLLVGVLGWRLLRDEKANLQRGFTQGMPMTGNPLAAVLGSAKNLVAGVLLLIPGVLTDIIALVLLLLPGTSLRGQAPAGRAANDDIIEGEYRKVDEPPRPRLPEQ</sequence>
<feature type="transmembrane region" description="Helical" evidence="1">
    <location>
        <begin position="28"/>
        <end position="47"/>
    </location>
</feature>
<keyword evidence="1" id="KW-1133">Transmembrane helix</keyword>